<feature type="domain" description="GmrSD restriction endonucleases N-terminal" evidence="1">
    <location>
        <begin position="25"/>
        <end position="324"/>
    </location>
</feature>
<sequence>MDLKGAELRNFYAISQCINDRVGKNYGVKVPHYQRPYRWEKENVEKLISDWNDHEKKTDYFSGSIVTVASDNKEHDLIDGQQRFTTLFLANFLKFLVLRELVSVSLRDQKYFPDFKTLYSELVSATEYLFNDQSLITKLHELGESIYELRQDEDFEGAIKLFNQSFFLSLNESTNDLEKIELLEEKLKSTKLFLTYDRSIFNKSVAKVLSNTIYSLDDINIPKFYIKNIDDNNFYNENERTYLNAITQVYESFQKIVDDEGFKVKNINSFVRGSALKSKISDFLKEVKLCLIQTGNTEDAYTLFEVLNDRALALDDLDLIKNLFYKNFVVKNTVIDDLKKDKILQLLDQQWIEKIYPPGISDSEKKLVTYFSIVFISGSIQITHKATKEYRTVLNNYFSELSEYDEKNIKRDFNIFEACKIFVKVFGIKFRSQDVSAVQAEYDKNSSTTYKVVHLLMALKQEGVLSGFVNYLLSYVKNEIPDFNPEKVQKLFEELRYQNSADNGIENQAKIIWKTSMLSKDAILPRQLAVNLISLNYLKTTGLRDCVFIARSNSIYPQDEFNKWIEEWKFGANLKIRILFARLLKLSLEDNVLKNKFFSFSITDEQVKELELDHMEAQNPTPEFSKYYFQDELREHYINGIGNIMPLPKTTNIKKSNLPLIYSFDFYKQVGLEKHFIMDETQKLLCEYSDENGIPTAQFFIQRKNRLIDWFKQCIEI</sequence>
<proteinExistence type="predicted"/>
<dbReference type="Pfam" id="PF03235">
    <property type="entry name" value="GmrSD_N"/>
    <property type="match status" value="1"/>
</dbReference>
<dbReference type="InterPro" id="IPR011089">
    <property type="entry name" value="GmrSD_C"/>
</dbReference>
<name>A0AAP9KI22_9GAMM</name>
<feature type="domain" description="GmrSD restriction endonucleases C-terminal" evidence="2">
    <location>
        <begin position="575"/>
        <end position="674"/>
    </location>
</feature>
<evidence type="ECO:0000313" key="4">
    <source>
        <dbReference type="Proteomes" id="UP000405075"/>
    </source>
</evidence>
<dbReference type="EMBL" id="CP046045">
    <property type="protein sequence ID" value="QGM26566.1"/>
    <property type="molecule type" value="Genomic_DNA"/>
</dbReference>
<dbReference type="PANTHER" id="PTHR35149">
    <property type="entry name" value="SLL5132 PROTEIN"/>
    <property type="match status" value="1"/>
</dbReference>
<protein>
    <submittedName>
        <fullName evidence="3">DUF262 domain-containing protein</fullName>
    </submittedName>
</protein>
<dbReference type="Proteomes" id="UP000405075">
    <property type="component" value="Chromosome"/>
</dbReference>
<evidence type="ECO:0000259" key="1">
    <source>
        <dbReference type="Pfam" id="PF03235"/>
    </source>
</evidence>
<reference evidence="4" key="1">
    <citation type="submission" date="2019-11" db="EMBL/GenBank/DDBJ databases">
        <title>Escherichia coli 1916D6.</title>
        <authorList>
            <person name="Yao H."/>
            <person name="Du X."/>
            <person name="Yu R."/>
            <person name="Li A."/>
        </authorList>
    </citation>
    <scope>NUCLEOTIDE SEQUENCE [LARGE SCALE GENOMIC DNA]</scope>
    <source>
        <strain evidence="4">19110F47</strain>
    </source>
</reference>
<evidence type="ECO:0000313" key="3">
    <source>
        <dbReference type="EMBL" id="QGM26566.1"/>
    </source>
</evidence>
<dbReference type="RefSeq" id="WP_154320221.1">
    <property type="nucleotide sequence ID" value="NZ_CP046045.1"/>
</dbReference>
<gene>
    <name evidence="3" type="ORF">GJD93_02125</name>
</gene>
<evidence type="ECO:0000259" key="2">
    <source>
        <dbReference type="Pfam" id="PF07510"/>
    </source>
</evidence>
<accession>A0AAP9KI22</accession>
<dbReference type="InterPro" id="IPR004919">
    <property type="entry name" value="GmrSD_N"/>
</dbReference>
<organism evidence="3 4">
    <name type="scientific">Acinetobacter towneri</name>
    <dbReference type="NCBI Taxonomy" id="202956"/>
    <lineage>
        <taxon>Bacteria</taxon>
        <taxon>Pseudomonadati</taxon>
        <taxon>Pseudomonadota</taxon>
        <taxon>Gammaproteobacteria</taxon>
        <taxon>Moraxellales</taxon>
        <taxon>Moraxellaceae</taxon>
        <taxon>Acinetobacter</taxon>
    </lineage>
</organism>
<dbReference type="AlphaFoldDB" id="A0AAP9KI22"/>
<dbReference type="PANTHER" id="PTHR35149:SF1">
    <property type="entry name" value="DUF5655 DOMAIN-CONTAINING PROTEIN"/>
    <property type="match status" value="1"/>
</dbReference>
<dbReference type="Pfam" id="PF07510">
    <property type="entry name" value="GmrSD_C"/>
    <property type="match status" value="1"/>
</dbReference>